<dbReference type="InterPro" id="IPR018535">
    <property type="entry name" value="DUF1996"/>
</dbReference>
<evidence type="ECO:0000313" key="4">
    <source>
        <dbReference type="EMBL" id="TKW50982.1"/>
    </source>
</evidence>
<keyword evidence="5" id="KW-1185">Reference proteome</keyword>
<dbReference type="Proteomes" id="UP000310108">
    <property type="component" value="Unassembled WGS sequence"/>
</dbReference>
<reference evidence="4 5" key="1">
    <citation type="journal article" date="2019" name="PLoS ONE">
        <title>Comparative genome analysis indicates high evolutionary potential of pathogenicity genes in Colletotrichum tanaceti.</title>
        <authorList>
            <person name="Lelwala R.V."/>
            <person name="Korhonen P.K."/>
            <person name="Young N.D."/>
            <person name="Scott J.B."/>
            <person name="Ades P.A."/>
            <person name="Gasser R.B."/>
            <person name="Taylor P.W.J."/>
        </authorList>
    </citation>
    <scope>NUCLEOTIDE SEQUENCE [LARGE SCALE GENOMIC DNA]</scope>
    <source>
        <strain evidence="4">BRIP57314</strain>
    </source>
</reference>
<dbReference type="Pfam" id="PF09362">
    <property type="entry name" value="DUF1996"/>
    <property type="match status" value="1"/>
</dbReference>
<dbReference type="AlphaFoldDB" id="A0A4U6X6A4"/>
<gene>
    <name evidence="4" type="ORF">CTA1_2445</name>
</gene>
<dbReference type="STRING" id="1306861.A0A4U6X6A4"/>
<evidence type="ECO:0000256" key="2">
    <source>
        <dbReference type="SAM" id="SignalP"/>
    </source>
</evidence>
<feature type="domain" description="DUF1996" evidence="3">
    <location>
        <begin position="32"/>
        <end position="251"/>
    </location>
</feature>
<name>A0A4U6X6A4_9PEZI</name>
<protein>
    <recommendedName>
        <fullName evidence="3">DUF1996 domain-containing protein</fullName>
    </recommendedName>
</protein>
<feature type="chain" id="PRO_5020741767" description="DUF1996 domain-containing protein" evidence="2">
    <location>
        <begin position="18"/>
        <end position="332"/>
    </location>
</feature>
<feature type="region of interest" description="Disordered" evidence="1">
    <location>
        <begin position="282"/>
        <end position="332"/>
    </location>
</feature>
<proteinExistence type="predicted"/>
<organism evidence="4 5">
    <name type="scientific">Colletotrichum tanaceti</name>
    <dbReference type="NCBI Taxonomy" id="1306861"/>
    <lineage>
        <taxon>Eukaryota</taxon>
        <taxon>Fungi</taxon>
        <taxon>Dikarya</taxon>
        <taxon>Ascomycota</taxon>
        <taxon>Pezizomycotina</taxon>
        <taxon>Sordariomycetes</taxon>
        <taxon>Hypocreomycetidae</taxon>
        <taxon>Glomerellales</taxon>
        <taxon>Glomerellaceae</taxon>
        <taxon>Colletotrichum</taxon>
        <taxon>Colletotrichum destructivum species complex</taxon>
    </lineage>
</organism>
<comment type="caution">
    <text evidence="4">The sequence shown here is derived from an EMBL/GenBank/DDBJ whole genome shotgun (WGS) entry which is preliminary data.</text>
</comment>
<accession>A0A4U6X6A4</accession>
<dbReference type="EMBL" id="PJEX01000344">
    <property type="protein sequence ID" value="TKW50982.1"/>
    <property type="molecule type" value="Genomic_DNA"/>
</dbReference>
<dbReference type="PANTHER" id="PTHR43662:SF12">
    <property type="entry name" value="DUF1996 DOMAIN-CONTAINING PROTEIN-RELATED"/>
    <property type="match status" value="1"/>
</dbReference>
<evidence type="ECO:0000259" key="3">
    <source>
        <dbReference type="Pfam" id="PF09362"/>
    </source>
</evidence>
<evidence type="ECO:0000256" key="1">
    <source>
        <dbReference type="SAM" id="MobiDB-lite"/>
    </source>
</evidence>
<evidence type="ECO:0000313" key="5">
    <source>
        <dbReference type="Proteomes" id="UP000310108"/>
    </source>
</evidence>
<sequence>MHSATSLLLAGAGMANAFTIVVNRPFMNKNIDPIVVPGQYKAHMHTFFGSDAVTINTKTSKELQAGCSSAENPNDYSSYWVPTLYVNSDKKMTPVPFSRFSAYYVGIEHAEVPIPQDYKVVAGNSKATKQSDVDRETGVQWFCEGDPTEEGKEEAAWPTKTCSTHLQTLLLFHDCVNEETLESAYSGNQNWKGSFRPANRCPEGMKRMPQLRFSIRYNLRRVLPGGWEGTPPLELACGNSFCSHGDFINGWLPEAATNMLKANSKREFAGVDGPHGKYNAGSRCGAENAKDADPENGTSDYDESVRMMGRKRSIGQRSARGQSHPDVMDLHA</sequence>
<dbReference type="PANTHER" id="PTHR43662">
    <property type="match status" value="1"/>
</dbReference>
<keyword evidence="2" id="KW-0732">Signal</keyword>
<feature type="signal peptide" evidence="2">
    <location>
        <begin position="1"/>
        <end position="17"/>
    </location>
</feature>
<dbReference type="OrthoDB" id="74764at2759"/>